<evidence type="ECO:0000256" key="6">
    <source>
        <dbReference type="ARBA" id="ARBA00023014"/>
    </source>
</evidence>
<comment type="caution">
    <text evidence="9">The sequence shown here is derived from an EMBL/GenBank/DDBJ whole genome shotgun (WGS) entry which is preliminary data.</text>
</comment>
<sequence length="75" mass="7726">MGSPPQNDDAPTIEVDRELCLGSGMCVVYAPGTFAHDDEAKAVVVDPAADPPDALRTVVDACPTGALRLISGESE</sequence>
<evidence type="ECO:0000256" key="4">
    <source>
        <dbReference type="ARBA" id="ARBA00022982"/>
    </source>
</evidence>
<dbReference type="InterPro" id="IPR051269">
    <property type="entry name" value="Fe-S_cluster_ET"/>
</dbReference>
<dbReference type="RefSeq" id="WP_344595397.1">
    <property type="nucleotide sequence ID" value="NZ_BAAARW010000030.1"/>
</dbReference>
<keyword evidence="3 8" id="KW-0479">Metal-binding</keyword>
<keyword evidence="10" id="KW-1185">Reference proteome</keyword>
<organism evidence="9 10">
    <name type="scientific">Actinomadura vinacea</name>
    <dbReference type="NCBI Taxonomy" id="115336"/>
    <lineage>
        <taxon>Bacteria</taxon>
        <taxon>Bacillati</taxon>
        <taxon>Actinomycetota</taxon>
        <taxon>Actinomycetes</taxon>
        <taxon>Streptosporangiales</taxon>
        <taxon>Thermomonosporaceae</taxon>
        <taxon>Actinomadura</taxon>
    </lineage>
</organism>
<dbReference type="PANTHER" id="PTHR36923:SF3">
    <property type="entry name" value="FERREDOXIN"/>
    <property type="match status" value="1"/>
</dbReference>
<evidence type="ECO:0000256" key="1">
    <source>
        <dbReference type="ARBA" id="ARBA00001927"/>
    </source>
</evidence>
<dbReference type="Pfam" id="PF13370">
    <property type="entry name" value="Fer4_13"/>
    <property type="match status" value="1"/>
</dbReference>
<dbReference type="PRINTS" id="PR00352">
    <property type="entry name" value="3FE4SFRDOXIN"/>
</dbReference>
<dbReference type="Gene3D" id="3.30.70.20">
    <property type="match status" value="1"/>
</dbReference>
<keyword evidence="2 8" id="KW-0813">Transport</keyword>
<protein>
    <recommendedName>
        <fullName evidence="8">Ferredoxin</fullName>
    </recommendedName>
</protein>
<proteinExistence type="predicted"/>
<reference evidence="9 10" key="1">
    <citation type="journal article" date="2019" name="Int. J. Syst. Evol. Microbiol.">
        <title>The Global Catalogue of Microorganisms (GCM) 10K type strain sequencing project: providing services to taxonomists for standard genome sequencing and annotation.</title>
        <authorList>
            <consortium name="The Broad Institute Genomics Platform"/>
            <consortium name="The Broad Institute Genome Sequencing Center for Infectious Disease"/>
            <person name="Wu L."/>
            <person name="Ma J."/>
        </authorList>
    </citation>
    <scope>NUCLEOTIDE SEQUENCE [LARGE SCALE GENOMIC DNA]</scope>
    <source>
        <strain evidence="9 10">JCM 3325</strain>
    </source>
</reference>
<dbReference type="InterPro" id="IPR001080">
    <property type="entry name" value="3Fe4S_ferredoxin"/>
</dbReference>
<dbReference type="PANTHER" id="PTHR36923">
    <property type="entry name" value="FERREDOXIN"/>
    <property type="match status" value="1"/>
</dbReference>
<keyword evidence="7" id="KW-0003">3Fe-4S</keyword>
<evidence type="ECO:0000256" key="5">
    <source>
        <dbReference type="ARBA" id="ARBA00023004"/>
    </source>
</evidence>
<evidence type="ECO:0000256" key="3">
    <source>
        <dbReference type="ARBA" id="ARBA00022723"/>
    </source>
</evidence>
<gene>
    <name evidence="9" type="ORF">GCM10010191_73580</name>
</gene>
<accession>A0ABN3K462</accession>
<dbReference type="SUPFAM" id="SSF54862">
    <property type="entry name" value="4Fe-4S ferredoxins"/>
    <property type="match status" value="1"/>
</dbReference>
<comment type="cofactor">
    <cofactor evidence="1">
        <name>[3Fe-4S] cluster</name>
        <dbReference type="ChEBI" id="CHEBI:21137"/>
    </cofactor>
</comment>
<name>A0ABN3K462_9ACTN</name>
<evidence type="ECO:0000256" key="8">
    <source>
        <dbReference type="RuleBase" id="RU368020"/>
    </source>
</evidence>
<dbReference type="EMBL" id="BAAARW010000030">
    <property type="protein sequence ID" value="GAA2445919.1"/>
    <property type="molecule type" value="Genomic_DNA"/>
</dbReference>
<evidence type="ECO:0000256" key="2">
    <source>
        <dbReference type="ARBA" id="ARBA00022448"/>
    </source>
</evidence>
<dbReference type="Proteomes" id="UP001501231">
    <property type="component" value="Unassembled WGS sequence"/>
</dbReference>
<evidence type="ECO:0000256" key="7">
    <source>
        <dbReference type="ARBA" id="ARBA00023291"/>
    </source>
</evidence>
<keyword evidence="4 8" id="KW-0249">Electron transport</keyword>
<evidence type="ECO:0000313" key="10">
    <source>
        <dbReference type="Proteomes" id="UP001501231"/>
    </source>
</evidence>
<keyword evidence="6 8" id="KW-0411">Iron-sulfur</keyword>
<comment type="function">
    <text evidence="8">Ferredoxins are iron-sulfur proteins that transfer electrons in a wide variety of metabolic reactions.</text>
</comment>
<evidence type="ECO:0000313" key="9">
    <source>
        <dbReference type="EMBL" id="GAA2445919.1"/>
    </source>
</evidence>
<keyword evidence="5 8" id="KW-0408">Iron</keyword>